<gene>
    <name evidence="2" type="ORF">Q6294_34720</name>
</gene>
<organism evidence="2 3">
    <name type="scientific">Klebsiella pneumoniae</name>
    <dbReference type="NCBI Taxonomy" id="573"/>
    <lineage>
        <taxon>Bacteria</taxon>
        <taxon>Pseudomonadati</taxon>
        <taxon>Pseudomonadota</taxon>
        <taxon>Gammaproteobacteria</taxon>
        <taxon>Enterobacterales</taxon>
        <taxon>Enterobacteriaceae</taxon>
        <taxon>Klebsiella/Raoultella group</taxon>
        <taxon>Klebsiella</taxon>
        <taxon>Klebsiella pneumoniae complex</taxon>
    </lineage>
</organism>
<protein>
    <submittedName>
        <fullName evidence="2">Uncharacterized protein</fullName>
    </submittedName>
</protein>
<feature type="non-terminal residue" evidence="2">
    <location>
        <position position="76"/>
    </location>
</feature>
<dbReference type="EMBL" id="JAUUIA010001654">
    <property type="protein sequence ID" value="MDP0972086.1"/>
    <property type="molecule type" value="Genomic_DNA"/>
</dbReference>
<keyword evidence="1" id="KW-0175">Coiled coil</keyword>
<feature type="coiled-coil region" evidence="1">
    <location>
        <begin position="3"/>
        <end position="75"/>
    </location>
</feature>
<evidence type="ECO:0000256" key="1">
    <source>
        <dbReference type="SAM" id="Coils"/>
    </source>
</evidence>
<feature type="non-terminal residue" evidence="2">
    <location>
        <position position="1"/>
    </location>
</feature>
<comment type="caution">
    <text evidence="2">The sequence shown here is derived from an EMBL/GenBank/DDBJ whole genome shotgun (WGS) entry which is preliminary data.</text>
</comment>
<reference evidence="2" key="1">
    <citation type="submission" date="2023-07" db="EMBL/GenBank/DDBJ databases">
        <authorList>
            <person name="Peng Z."/>
        </authorList>
    </citation>
    <scope>NUCLEOTIDE SEQUENCE</scope>
    <source>
        <strain evidence="2">KP219</strain>
    </source>
</reference>
<dbReference type="RefSeq" id="WP_305202997.1">
    <property type="nucleotide sequence ID" value="NZ_JAUUIA010001654.1"/>
</dbReference>
<dbReference type="AlphaFoldDB" id="A0AAW8ARE1"/>
<dbReference type="Proteomes" id="UP001244490">
    <property type="component" value="Unassembled WGS sequence"/>
</dbReference>
<accession>A0AAW8ARE1</accession>
<proteinExistence type="predicted"/>
<sequence>SSLKELKARHKTAKKLRDHKRTEILQIENKAEQEKLLNQLVEESKRNHFELKDQKRIWNEKLSIAQAKFEEFKEEI</sequence>
<evidence type="ECO:0000313" key="2">
    <source>
        <dbReference type="EMBL" id="MDP0972086.1"/>
    </source>
</evidence>
<evidence type="ECO:0000313" key="3">
    <source>
        <dbReference type="Proteomes" id="UP001244490"/>
    </source>
</evidence>
<name>A0AAW8ARE1_KLEPN</name>